<dbReference type="Pfam" id="PF00849">
    <property type="entry name" value="PseudoU_synth_2"/>
    <property type="match status" value="1"/>
</dbReference>
<dbReference type="EMBL" id="FNYH01000001">
    <property type="protein sequence ID" value="SEI38214.1"/>
    <property type="molecule type" value="Genomic_DNA"/>
</dbReference>
<evidence type="ECO:0000313" key="11">
    <source>
        <dbReference type="EMBL" id="SEI38214.1"/>
    </source>
</evidence>
<name>A0A1H6QBL8_9GAMM</name>
<accession>A0A1H6QBL8</accession>
<keyword evidence="3" id="KW-0819">tRNA processing</keyword>
<evidence type="ECO:0000256" key="6">
    <source>
        <dbReference type="ARBA" id="ARBA00036916"/>
    </source>
</evidence>
<comment type="function">
    <text evidence="9">Responsible for synthesis of pseudouridine from uracil.</text>
</comment>
<reference evidence="12" key="1">
    <citation type="submission" date="2016-10" db="EMBL/GenBank/DDBJ databases">
        <authorList>
            <person name="Varghese N."/>
            <person name="Submissions S."/>
        </authorList>
    </citation>
    <scope>NUCLEOTIDE SEQUENCE [LARGE SCALE GENOMIC DNA]</scope>
    <source>
        <strain evidence="12">DSM 7165</strain>
    </source>
</reference>
<comment type="similarity">
    <text evidence="1 9">Belongs to the pseudouridine synthase RluA family.</text>
</comment>
<gene>
    <name evidence="11" type="ORF">SAMN05421831_101130</name>
</gene>
<evidence type="ECO:0000256" key="4">
    <source>
        <dbReference type="ARBA" id="ARBA00023235"/>
    </source>
</evidence>
<dbReference type="InterPro" id="IPR006224">
    <property type="entry name" value="PsdUridine_synth_RluA-like_CS"/>
</dbReference>
<feature type="active site" evidence="8">
    <location>
        <position position="69"/>
    </location>
</feature>
<evidence type="ECO:0000259" key="10">
    <source>
        <dbReference type="Pfam" id="PF00849"/>
    </source>
</evidence>
<dbReference type="OrthoDB" id="9807829at2"/>
<dbReference type="InterPro" id="IPR020103">
    <property type="entry name" value="PsdUridine_synth_cat_dom_sf"/>
</dbReference>
<dbReference type="InterPro" id="IPR050188">
    <property type="entry name" value="RluA_PseudoU_synthase"/>
</dbReference>
<evidence type="ECO:0000256" key="8">
    <source>
        <dbReference type="PIRSR" id="PIRSR606225-1"/>
    </source>
</evidence>
<comment type="function">
    <text evidence="7">Dual specificity enzyme that catalyzes the synthesis of pseudouridine from uracil-746 in 23S ribosomal RNA and from uracil-32 in the anticodon stem and loop of transfer RNAs.</text>
</comment>
<feature type="domain" description="Pseudouridine synthase RsuA/RluA-like" evidence="10">
    <location>
        <begin position="27"/>
        <end position="173"/>
    </location>
</feature>
<dbReference type="PANTHER" id="PTHR21600">
    <property type="entry name" value="MITOCHONDRIAL RNA PSEUDOURIDINE SYNTHASE"/>
    <property type="match status" value="1"/>
</dbReference>
<sequence>MLSAPPPLTDYFPAQDPWLELLYQDKDILVVNKPSGLLSVPGRDPAHADSILNRVRRNHPLVQSVHRLDRLTSGVMILALRRKAERHLKQQFATRQTQKIYVARVWGQVKETQGCIDLPLICDWPRRPLQKVCQQTGKSAQTYYQVLAQDENTSWVLLKPITGRSHQLRVHMLALGHPILGDVFYAPEKVQKAAPRLLLHAYHLQIQHPYSQQICQFQAPCDFLADDALVNLSENSWASLVEAG</sequence>
<dbReference type="GO" id="GO:0160142">
    <property type="term" value="F:23S rRNA pseudouridine(746) synthase activity"/>
    <property type="evidence" value="ECO:0007669"/>
    <property type="project" value="UniProtKB-EC"/>
</dbReference>
<dbReference type="NCBIfam" id="TIGR00005">
    <property type="entry name" value="rluA_subfam"/>
    <property type="match status" value="1"/>
</dbReference>
<comment type="catalytic activity">
    <reaction evidence="9">
        <text>a uridine in RNA = a pseudouridine in RNA</text>
        <dbReference type="Rhea" id="RHEA:48348"/>
        <dbReference type="Rhea" id="RHEA-COMP:12068"/>
        <dbReference type="Rhea" id="RHEA-COMP:12069"/>
        <dbReference type="ChEBI" id="CHEBI:65314"/>
        <dbReference type="ChEBI" id="CHEBI:65315"/>
    </reaction>
</comment>
<evidence type="ECO:0000313" key="12">
    <source>
        <dbReference type="Proteomes" id="UP000242999"/>
    </source>
</evidence>
<keyword evidence="2" id="KW-0698">rRNA processing</keyword>
<dbReference type="Gene3D" id="3.30.2350.10">
    <property type="entry name" value="Pseudouridine synthase"/>
    <property type="match status" value="1"/>
</dbReference>
<evidence type="ECO:0000256" key="1">
    <source>
        <dbReference type="ARBA" id="ARBA00010876"/>
    </source>
</evidence>
<keyword evidence="12" id="KW-1185">Reference proteome</keyword>
<organism evidence="11 12">
    <name type="scientific">Allopseudospirillum japonicum</name>
    <dbReference type="NCBI Taxonomy" id="64971"/>
    <lineage>
        <taxon>Bacteria</taxon>
        <taxon>Pseudomonadati</taxon>
        <taxon>Pseudomonadota</taxon>
        <taxon>Gammaproteobacteria</taxon>
        <taxon>Oceanospirillales</taxon>
        <taxon>Oceanospirillaceae</taxon>
        <taxon>Allopseudospirillum</taxon>
    </lineage>
</organism>
<comment type="catalytic activity">
    <reaction evidence="5">
        <text>uridine(32) in tRNA = pseudouridine(32) in tRNA</text>
        <dbReference type="Rhea" id="RHEA:42544"/>
        <dbReference type="Rhea" id="RHEA-COMP:10107"/>
        <dbReference type="Rhea" id="RHEA-COMP:10108"/>
        <dbReference type="ChEBI" id="CHEBI:65314"/>
        <dbReference type="ChEBI" id="CHEBI:65315"/>
        <dbReference type="EC" id="5.4.99.28"/>
    </reaction>
</comment>
<proteinExistence type="inferred from homology"/>
<dbReference type="GO" id="GO:0160151">
    <property type="term" value="F:tRNA pseudouridine(32) synthase activity"/>
    <property type="evidence" value="ECO:0007669"/>
    <property type="project" value="UniProtKB-EC"/>
</dbReference>
<evidence type="ECO:0000256" key="9">
    <source>
        <dbReference type="RuleBase" id="RU362028"/>
    </source>
</evidence>
<dbReference type="NCBIfam" id="NF007543">
    <property type="entry name" value="PRK10158.1"/>
    <property type="match status" value="1"/>
</dbReference>
<keyword evidence="4 9" id="KW-0413">Isomerase</keyword>
<dbReference type="SUPFAM" id="SSF55120">
    <property type="entry name" value="Pseudouridine synthase"/>
    <property type="match status" value="1"/>
</dbReference>
<dbReference type="RefSeq" id="WP_093307825.1">
    <property type="nucleotide sequence ID" value="NZ_FNYH01000001.1"/>
</dbReference>
<dbReference type="InterPro" id="IPR006225">
    <property type="entry name" value="PsdUridine_synth_RluC/D"/>
</dbReference>
<dbReference type="GO" id="GO:0000455">
    <property type="term" value="P:enzyme-directed rRNA pseudouridine synthesis"/>
    <property type="evidence" value="ECO:0007669"/>
    <property type="project" value="TreeGrafter"/>
</dbReference>
<dbReference type="Proteomes" id="UP000242999">
    <property type="component" value="Unassembled WGS sequence"/>
</dbReference>
<evidence type="ECO:0000256" key="3">
    <source>
        <dbReference type="ARBA" id="ARBA00022694"/>
    </source>
</evidence>
<evidence type="ECO:0000256" key="7">
    <source>
        <dbReference type="ARBA" id="ARBA00037305"/>
    </source>
</evidence>
<dbReference type="InterPro" id="IPR006145">
    <property type="entry name" value="PsdUridine_synth_RsuA/RluA"/>
</dbReference>
<comment type="catalytic activity">
    <reaction evidence="6">
        <text>uridine(746) in 23S rRNA = pseudouridine(746) in 23S rRNA</text>
        <dbReference type="Rhea" id="RHEA:42548"/>
        <dbReference type="Rhea" id="RHEA-COMP:10109"/>
        <dbReference type="Rhea" id="RHEA-COMP:10110"/>
        <dbReference type="ChEBI" id="CHEBI:65314"/>
        <dbReference type="ChEBI" id="CHEBI:65315"/>
        <dbReference type="EC" id="5.4.99.29"/>
    </reaction>
</comment>
<evidence type="ECO:0000256" key="5">
    <source>
        <dbReference type="ARBA" id="ARBA00036184"/>
    </source>
</evidence>
<dbReference type="PROSITE" id="PS01129">
    <property type="entry name" value="PSI_RLU"/>
    <property type="match status" value="1"/>
</dbReference>
<dbReference type="STRING" id="64971.SAMN05421831_101130"/>
<evidence type="ECO:0000256" key="2">
    <source>
        <dbReference type="ARBA" id="ARBA00022552"/>
    </source>
</evidence>
<dbReference type="EC" id="5.4.99.-" evidence="9"/>
<dbReference type="GO" id="GO:0008033">
    <property type="term" value="P:tRNA processing"/>
    <property type="evidence" value="ECO:0007669"/>
    <property type="project" value="UniProtKB-KW"/>
</dbReference>
<protein>
    <recommendedName>
        <fullName evidence="9">Pseudouridine synthase</fullName>
        <ecNumber evidence="9">5.4.99.-</ecNumber>
    </recommendedName>
</protein>
<dbReference type="FunFam" id="3.30.2350.10:FF:000005">
    <property type="entry name" value="Pseudouridine synthase"/>
    <property type="match status" value="1"/>
</dbReference>
<dbReference type="GO" id="GO:0003723">
    <property type="term" value="F:RNA binding"/>
    <property type="evidence" value="ECO:0007669"/>
    <property type="project" value="InterPro"/>
</dbReference>
<dbReference type="CDD" id="cd02869">
    <property type="entry name" value="PseudoU_synth_RluA_like"/>
    <property type="match status" value="1"/>
</dbReference>
<dbReference type="PANTHER" id="PTHR21600:SF91">
    <property type="entry name" value="DUAL-SPECIFICITY RNA PSEUDOURIDINE SYNTHASE RLUA"/>
    <property type="match status" value="1"/>
</dbReference>
<dbReference type="AlphaFoldDB" id="A0A1H6QBL8"/>